<gene>
    <name evidence="8" type="ORF">NHE_0869</name>
</gene>
<evidence type="ECO:0000259" key="6">
    <source>
        <dbReference type="Pfam" id="PF00675"/>
    </source>
</evidence>
<evidence type="ECO:0000256" key="1">
    <source>
        <dbReference type="ARBA" id="ARBA00001947"/>
    </source>
</evidence>
<dbReference type="GO" id="GO:0004222">
    <property type="term" value="F:metalloendopeptidase activity"/>
    <property type="evidence" value="ECO:0007669"/>
    <property type="project" value="InterPro"/>
</dbReference>
<evidence type="ECO:0000313" key="8">
    <source>
        <dbReference type="EMBL" id="AHX11788.1"/>
    </source>
</evidence>
<proteinExistence type="inferred from homology"/>
<protein>
    <submittedName>
        <fullName evidence="8">Peptidase M16 inactive domain protein</fullName>
    </submittedName>
</protein>
<feature type="domain" description="Peptidase M16 N-terminal" evidence="6">
    <location>
        <begin position="48"/>
        <end position="183"/>
    </location>
</feature>
<dbReference type="KEGG" id="nhm:NHE_0869"/>
<dbReference type="PANTHER" id="PTHR11851:SF49">
    <property type="entry name" value="MITOCHONDRIAL-PROCESSING PEPTIDASE SUBUNIT ALPHA"/>
    <property type="match status" value="1"/>
</dbReference>
<keyword evidence="9" id="KW-1185">Reference proteome</keyword>
<name>X5H517_9RICK</name>
<comment type="similarity">
    <text evidence="2 5">Belongs to the peptidase M16 family.</text>
</comment>
<evidence type="ECO:0000256" key="3">
    <source>
        <dbReference type="ARBA" id="ARBA00022670"/>
    </source>
</evidence>
<dbReference type="Pfam" id="PF00675">
    <property type="entry name" value="Peptidase_M16"/>
    <property type="match status" value="1"/>
</dbReference>
<dbReference type="Proteomes" id="UP000023755">
    <property type="component" value="Chromosome"/>
</dbReference>
<dbReference type="PROSITE" id="PS00143">
    <property type="entry name" value="INSULINASE"/>
    <property type="match status" value="1"/>
</dbReference>
<dbReference type="PANTHER" id="PTHR11851">
    <property type="entry name" value="METALLOPROTEASE"/>
    <property type="match status" value="1"/>
</dbReference>
<dbReference type="InterPro" id="IPR050361">
    <property type="entry name" value="MPP/UQCRC_Complex"/>
</dbReference>
<keyword evidence="3" id="KW-0645">Protease</keyword>
<organism evidence="8 9">
    <name type="scientific">Neorickettsia helminthoeca str. Oregon</name>
    <dbReference type="NCBI Taxonomy" id="1286528"/>
    <lineage>
        <taxon>Bacteria</taxon>
        <taxon>Pseudomonadati</taxon>
        <taxon>Pseudomonadota</taxon>
        <taxon>Alphaproteobacteria</taxon>
        <taxon>Rickettsiales</taxon>
        <taxon>Anaplasmataceae</taxon>
        <taxon>Neorickettsia</taxon>
    </lineage>
</organism>
<dbReference type="SUPFAM" id="SSF63411">
    <property type="entry name" value="LuxS/MPP-like metallohydrolase"/>
    <property type="match status" value="2"/>
</dbReference>
<dbReference type="STRING" id="1286528.NHE_0869"/>
<evidence type="ECO:0000313" key="9">
    <source>
        <dbReference type="Proteomes" id="UP000023755"/>
    </source>
</evidence>
<evidence type="ECO:0000259" key="7">
    <source>
        <dbReference type="Pfam" id="PF05193"/>
    </source>
</evidence>
<feature type="domain" description="Peptidase M16 C-terminal" evidence="7">
    <location>
        <begin position="194"/>
        <end position="377"/>
    </location>
</feature>
<evidence type="ECO:0000256" key="5">
    <source>
        <dbReference type="RuleBase" id="RU004447"/>
    </source>
</evidence>
<dbReference type="RefSeq" id="WP_232214979.1">
    <property type="nucleotide sequence ID" value="NZ_CP007481.1"/>
</dbReference>
<evidence type="ECO:0000256" key="2">
    <source>
        <dbReference type="ARBA" id="ARBA00007261"/>
    </source>
</evidence>
<dbReference type="HOGENOM" id="CLU_009902_1_0_5"/>
<reference evidence="8 9" key="1">
    <citation type="submission" date="2014-03" db="EMBL/GenBank/DDBJ databases">
        <title>Sequencing and Comparison of Genomes and Transcriptome Profiles of Human Ehrlichiosis Agents.</title>
        <authorList>
            <person name="Lin M."/>
            <person name="Daugherty S.C."/>
            <person name="Nagaraj S."/>
            <person name="Cheng Z."/>
            <person name="Xiong Q."/>
            <person name="Lin F.-Y."/>
            <person name="Sengamalay N."/>
            <person name="Ott S."/>
            <person name="Godinez A."/>
            <person name="Tallon L.J."/>
            <person name="Sadzewicz L."/>
            <person name="Fraser C.M."/>
            <person name="Dunning Hotopp J.C."/>
            <person name="Rikihisa Y."/>
        </authorList>
    </citation>
    <scope>NUCLEOTIDE SEQUENCE [LARGE SCALE GENOMIC DNA]</scope>
    <source>
        <strain evidence="8 9">Oregon</strain>
    </source>
</reference>
<evidence type="ECO:0000256" key="4">
    <source>
        <dbReference type="ARBA" id="ARBA00023049"/>
    </source>
</evidence>
<sequence>MLESVMRNFLCCFALGILTLIGSPGCAERLEKVHYTLGNGLSVYLIRDGTLPIVSHVLLYKVGSANDLKGKSGVAHYLEHLMFRSSKNIQNISKEIDKLNSVYNAFTSDYRTVYYELVNKNKLEKVMQLEAERMVNLAITDEAVELERKIVLEERRMRLDNKPLVRLSEEMYAAFYRNDTAWNTIGWEQEILSLNQADAQQMYQKYYQPSQAVLVILGDIDINKVKGCVNKYYGVIPNLKTGKDSSNVVPLEPEHRADITVKMLNSMNEERNLIYLFEAPNISDKSHFATLVAAQILAGGKLSVLGTELTHNLRLALDVSVDYDYLTKRKGIVEIVVTPLSPDVKLEVLESSVSRILADVLRSGIANEDIEVAKAMLKVSLMKALDGFKARSISYVDALSVGADFDYFEKLADQIASVTPEQINIAITSLLNSKKVIGYLDK</sequence>
<accession>X5H517</accession>
<dbReference type="InterPro" id="IPR011765">
    <property type="entry name" value="Pept_M16_N"/>
</dbReference>
<dbReference type="AlphaFoldDB" id="X5H517"/>
<comment type="cofactor">
    <cofactor evidence="1">
        <name>Zn(2+)</name>
        <dbReference type="ChEBI" id="CHEBI:29105"/>
    </cofactor>
</comment>
<dbReference type="InterPro" id="IPR007863">
    <property type="entry name" value="Peptidase_M16_C"/>
</dbReference>
<dbReference type="GO" id="GO:0006508">
    <property type="term" value="P:proteolysis"/>
    <property type="evidence" value="ECO:0007669"/>
    <property type="project" value="UniProtKB-KW"/>
</dbReference>
<dbReference type="InterPro" id="IPR001431">
    <property type="entry name" value="Pept_M16_Zn_BS"/>
</dbReference>
<dbReference type="GO" id="GO:0046872">
    <property type="term" value="F:metal ion binding"/>
    <property type="evidence" value="ECO:0007669"/>
    <property type="project" value="InterPro"/>
</dbReference>
<dbReference type="Pfam" id="PF05193">
    <property type="entry name" value="Peptidase_M16_C"/>
    <property type="match status" value="1"/>
</dbReference>
<dbReference type="Gene3D" id="3.30.830.10">
    <property type="entry name" value="Metalloenzyme, LuxS/M16 peptidase-like"/>
    <property type="match status" value="2"/>
</dbReference>
<dbReference type="EMBL" id="CP007481">
    <property type="protein sequence ID" value="AHX11788.1"/>
    <property type="molecule type" value="Genomic_DNA"/>
</dbReference>
<dbReference type="InterPro" id="IPR011249">
    <property type="entry name" value="Metalloenz_LuxS/M16"/>
</dbReference>
<keyword evidence="4" id="KW-0378">Hydrolase</keyword>
<keyword evidence="4" id="KW-0482">Metalloprotease</keyword>